<dbReference type="OrthoDB" id="367448at2"/>
<dbReference type="EMBL" id="CP003315">
    <property type="protein sequence ID" value="AFA41328.1"/>
    <property type="molecule type" value="Genomic_DNA"/>
</dbReference>
<dbReference type="SUPFAM" id="SSF56784">
    <property type="entry name" value="HAD-like"/>
    <property type="match status" value="1"/>
</dbReference>
<gene>
    <name evidence="5" type="primary">yigB</name>
    <name evidence="5" type="ORF">WIGMOR_0507</name>
</gene>
<name>H6Q545_WIGGL</name>
<dbReference type="SFLD" id="SFLDS00003">
    <property type="entry name" value="Haloacid_Dehalogenase"/>
    <property type="match status" value="1"/>
</dbReference>
<dbReference type="STRING" id="1142511.WIGMOR_0507"/>
<evidence type="ECO:0000256" key="1">
    <source>
        <dbReference type="ARBA" id="ARBA00001946"/>
    </source>
</evidence>
<keyword evidence="3" id="KW-0378">Hydrolase</keyword>
<dbReference type="PANTHER" id="PTHR46470">
    <property type="entry name" value="N-ACYLNEURAMINATE-9-PHOSPHATASE"/>
    <property type="match status" value="1"/>
</dbReference>
<evidence type="ECO:0000256" key="4">
    <source>
        <dbReference type="ARBA" id="ARBA00022842"/>
    </source>
</evidence>
<dbReference type="InterPro" id="IPR023214">
    <property type="entry name" value="HAD_sf"/>
</dbReference>
<dbReference type="GO" id="GO:0016787">
    <property type="term" value="F:hydrolase activity"/>
    <property type="evidence" value="ECO:0007669"/>
    <property type="project" value="UniProtKB-KW"/>
</dbReference>
<proteinExistence type="predicted"/>
<dbReference type="NCBIfam" id="NF008018">
    <property type="entry name" value="PRK10748.1"/>
    <property type="match status" value="1"/>
</dbReference>
<dbReference type="eggNOG" id="COG1011">
    <property type="taxonomic scope" value="Bacteria"/>
</dbReference>
<dbReference type="SFLD" id="SFLDG01129">
    <property type="entry name" value="C1.5:_HAD__Beta-PGM__Phosphata"/>
    <property type="match status" value="1"/>
</dbReference>
<dbReference type="InterPro" id="IPR006439">
    <property type="entry name" value="HAD-SF_hydro_IA"/>
</dbReference>
<dbReference type="Proteomes" id="UP000009061">
    <property type="component" value="Chromosome"/>
</dbReference>
<dbReference type="Pfam" id="PF00702">
    <property type="entry name" value="Hydrolase"/>
    <property type="match status" value="1"/>
</dbReference>
<dbReference type="KEGG" id="wgl:WIGMOR_0507"/>
<keyword evidence="2" id="KW-0479">Metal-binding</keyword>
<sequence>MIYFYRLIQPFKALTFDLDDTLYDNRPVIKRAEKKLIHFLNQSHPKLLKFTHKNYQFYRKKILLKYPKIYFNINDWRRQSILLSIKSFGVQSQLAIIISRQAMSLVNFWRNQINISTDTHYILKSLSAKLPLIAITNGDMNMKECNINQYFFEIFRSGVNGPPKPYVNMYDLAAKKLNLLPNEILHVGDSLNTDVLGAINYGMQACWLNIYNKSLLSSKDARVLPHFEISNLIYLKNFV</sequence>
<dbReference type="InterPro" id="IPR036412">
    <property type="entry name" value="HAD-like_sf"/>
</dbReference>
<dbReference type="GO" id="GO:0046872">
    <property type="term" value="F:metal ion binding"/>
    <property type="evidence" value="ECO:0007669"/>
    <property type="project" value="UniProtKB-KW"/>
</dbReference>
<dbReference type="PANTHER" id="PTHR46470:SF4">
    <property type="entry name" value="5-AMINO-6-(5-PHOSPHO-D-RIBITYLAMINO)URACIL PHOSPHATASE YIGB"/>
    <property type="match status" value="1"/>
</dbReference>
<dbReference type="RefSeq" id="WP_014354267.1">
    <property type="nucleotide sequence ID" value="NC_016893.1"/>
</dbReference>
<dbReference type="NCBIfam" id="TIGR01549">
    <property type="entry name" value="HAD-SF-IA-v1"/>
    <property type="match status" value="1"/>
</dbReference>
<dbReference type="AlphaFoldDB" id="H6Q545"/>
<dbReference type="Gene3D" id="1.20.120.1600">
    <property type="match status" value="1"/>
</dbReference>
<comment type="cofactor">
    <cofactor evidence="1">
        <name>Mg(2+)</name>
        <dbReference type="ChEBI" id="CHEBI:18420"/>
    </cofactor>
</comment>
<dbReference type="GO" id="GO:0009231">
    <property type="term" value="P:riboflavin biosynthetic process"/>
    <property type="evidence" value="ECO:0007669"/>
    <property type="project" value="TreeGrafter"/>
</dbReference>
<evidence type="ECO:0000313" key="6">
    <source>
        <dbReference type="Proteomes" id="UP000009061"/>
    </source>
</evidence>
<accession>H6Q545</accession>
<reference evidence="5 6" key="1">
    <citation type="journal article" date="2012" name="MBio">
        <title>Insight into the transmission biology and species-specific functional capabilities of tsetse (Diptera: glossinidae) obligate symbiont wigglesworthia.</title>
        <authorList>
            <person name="Rio R.V."/>
            <person name="Symula R.E."/>
            <person name="Wang J."/>
            <person name="Lohs C."/>
            <person name="Wu Y.N."/>
            <person name="Snyder A.K."/>
            <person name="Bjornson R.D."/>
            <person name="Oshima K."/>
            <person name="Biehl B.S."/>
            <person name="Perna N.T."/>
            <person name="Hattori M."/>
            <person name="Aksoy S."/>
        </authorList>
    </citation>
    <scope>NUCLEOTIDE SEQUENCE [LARGE SCALE GENOMIC DNA]</scope>
    <source>
        <strain evidence="5">WGM</strain>
    </source>
</reference>
<keyword evidence="4" id="KW-0460">Magnesium</keyword>
<dbReference type="HOGENOM" id="CLU_045011_8_2_6"/>
<evidence type="ECO:0000256" key="3">
    <source>
        <dbReference type="ARBA" id="ARBA00022801"/>
    </source>
</evidence>
<keyword evidence="6" id="KW-1185">Reference proteome</keyword>
<evidence type="ECO:0000313" key="5">
    <source>
        <dbReference type="EMBL" id="AFA41328.1"/>
    </source>
</evidence>
<protein>
    <submittedName>
        <fullName evidence="5">FMN phosphatase</fullName>
    </submittedName>
</protein>
<evidence type="ECO:0000256" key="2">
    <source>
        <dbReference type="ARBA" id="ARBA00022723"/>
    </source>
</evidence>
<organism evidence="5 6">
    <name type="scientific">Wigglesworthia glossinidia endosymbiont of Glossina morsitans morsitans</name>
    <name type="common">Yale colony</name>
    <dbReference type="NCBI Taxonomy" id="1142511"/>
    <lineage>
        <taxon>Bacteria</taxon>
        <taxon>Pseudomonadati</taxon>
        <taxon>Pseudomonadota</taxon>
        <taxon>Gammaproteobacteria</taxon>
        <taxon>Enterobacterales</taxon>
        <taxon>Erwiniaceae</taxon>
        <taxon>Wigglesworthia</taxon>
    </lineage>
</organism>
<dbReference type="InterPro" id="IPR051400">
    <property type="entry name" value="HAD-like_hydrolase"/>
</dbReference>
<dbReference type="Gene3D" id="3.40.50.1000">
    <property type="entry name" value="HAD superfamily/HAD-like"/>
    <property type="match status" value="1"/>
</dbReference>